<dbReference type="Gene3D" id="1.20.1000.10">
    <property type="entry name" value="Guanylate-binding protein, C-terminal domain"/>
    <property type="match status" value="1"/>
</dbReference>
<evidence type="ECO:0000256" key="3">
    <source>
        <dbReference type="ARBA" id="ARBA00023134"/>
    </source>
</evidence>
<keyword evidence="10" id="KW-1185">Reference proteome</keyword>
<feature type="compositionally biased region" description="Basic and acidic residues" evidence="6">
    <location>
        <begin position="637"/>
        <end position="649"/>
    </location>
</feature>
<evidence type="ECO:0000313" key="9">
    <source>
        <dbReference type="EMBL" id="CAG9311356.1"/>
    </source>
</evidence>
<dbReference type="InterPro" id="IPR027417">
    <property type="entry name" value="P-loop_NTPase"/>
</dbReference>
<name>A0AAU9IA94_9CILI</name>
<dbReference type="Gene3D" id="3.30.1520.10">
    <property type="entry name" value="Phox-like domain"/>
    <property type="match status" value="1"/>
</dbReference>
<dbReference type="SUPFAM" id="SSF52540">
    <property type="entry name" value="P-loop containing nucleoside triphosphate hydrolases"/>
    <property type="match status" value="1"/>
</dbReference>
<evidence type="ECO:0000313" key="10">
    <source>
        <dbReference type="Proteomes" id="UP001162131"/>
    </source>
</evidence>
<reference evidence="9" key="1">
    <citation type="submission" date="2021-09" db="EMBL/GenBank/DDBJ databases">
        <authorList>
            <consortium name="AG Swart"/>
            <person name="Singh M."/>
            <person name="Singh A."/>
            <person name="Seah K."/>
            <person name="Emmerich C."/>
        </authorList>
    </citation>
    <scope>NUCLEOTIDE SEQUENCE</scope>
    <source>
        <strain evidence="9">ATCC30299</strain>
    </source>
</reference>
<dbReference type="InterPro" id="IPR030386">
    <property type="entry name" value="G_GB1_RHD3_dom"/>
</dbReference>
<dbReference type="InterPro" id="IPR001683">
    <property type="entry name" value="PX_dom"/>
</dbReference>
<dbReference type="Pfam" id="PF02263">
    <property type="entry name" value="GBP"/>
    <property type="match status" value="1"/>
</dbReference>
<comment type="caution">
    <text evidence="9">The sequence shown here is derived from an EMBL/GenBank/DDBJ whole genome shotgun (WGS) entry which is preliminary data.</text>
</comment>
<evidence type="ECO:0000259" key="7">
    <source>
        <dbReference type="PROSITE" id="PS50195"/>
    </source>
</evidence>
<keyword evidence="2" id="KW-0378">Hydrolase</keyword>
<feature type="region of interest" description="Disordered" evidence="6">
    <location>
        <begin position="637"/>
        <end position="663"/>
    </location>
</feature>
<gene>
    <name evidence="9" type="ORF">BSTOLATCC_MIC3646</name>
</gene>
<keyword evidence="3" id="KW-0342">GTP-binding</keyword>
<dbReference type="AlphaFoldDB" id="A0AAU9IA94"/>
<feature type="domain" description="PX" evidence="7">
    <location>
        <begin position="782"/>
        <end position="901"/>
    </location>
</feature>
<dbReference type="EMBL" id="CAJZBQ010000004">
    <property type="protein sequence ID" value="CAG9311356.1"/>
    <property type="molecule type" value="Genomic_DNA"/>
</dbReference>
<dbReference type="InterPro" id="IPR003191">
    <property type="entry name" value="Guanylate-bd/ATL_C"/>
</dbReference>
<organism evidence="9 10">
    <name type="scientific">Blepharisma stoltei</name>
    <dbReference type="NCBI Taxonomy" id="1481888"/>
    <lineage>
        <taxon>Eukaryota</taxon>
        <taxon>Sar</taxon>
        <taxon>Alveolata</taxon>
        <taxon>Ciliophora</taxon>
        <taxon>Postciliodesmatophora</taxon>
        <taxon>Heterotrichea</taxon>
        <taxon>Heterotrichida</taxon>
        <taxon>Blepharismidae</taxon>
        <taxon>Blepharisma</taxon>
    </lineage>
</organism>
<feature type="coiled-coil region" evidence="5">
    <location>
        <begin position="495"/>
        <end position="586"/>
    </location>
</feature>
<feature type="domain" description="GB1/RHD3-type G" evidence="8">
    <location>
        <begin position="33"/>
        <end position="279"/>
    </location>
</feature>
<dbReference type="PROSITE" id="PS51715">
    <property type="entry name" value="G_GB1_RHD3"/>
    <property type="match status" value="1"/>
</dbReference>
<sequence>MEGTGRAIPLIVYLDREGFKVTPEGLQFLNSIKTKIAVIAVAGKYRTGKSYMLNKIILNINSQGFGVGPTINPCTKGLWIWSQPIEFRTQNGEDATLLVIDSEGLGAFDEDANHDTRIFILTVLLSSFFIYNSVGSIDENALNNLSLIVNLTKNLQVRSSDSELDVDEVSSYFPSFLWVLRDFALQLVDQKGNAITAKEYLENSLQPQKGISDSIESKNRVRKLLKHFFRDRDCFALVRPSEDERVLQELDRAPDSDLRPEFVRDKSNLRKLIYRRAKIKTFNGRDLTGELLAGLAISYVDAINKGAVPTIEGAWQAVCNSESQKNIDLASHEYDNLMRTQISNQLLTPEQLKSLHKNCKKNAIKFFKEKALGDNTDHFEHLLKKKLLERFGFFNAQNEKKVLEKCDDICADLMQEMQDKLKRGEFGDFQVFKREIEKKINDIKKTGPQGNAVEWKLKEVSSALLAEGAEYISRSAMLEQENATRKISHQLEFVKSSLEAKKEEFSKEREYLKNRIQELESENYRLKAAYAAYEMKIEELKNEKERLENNFKKKYETLKDDQKELNSELRARYEETQKLYNDLQQKHSVEANGLQKELALMRQEINWKSQEISDLKKKRDEMDSLFKEMRAQLRLAREENEANENELKKLKSSQSAKSLEGNEASNDIIRERNFLRSQVESLKSQIDDSKNIQEALVKALQAKSFEKPKEAEKIMSYSVDEMEDRCQMLEEKLEKLSNVKKMIDNASALQCKLCGETFGRKVFNAHISLCSRRANQSRDSGQFNIVVVESVIKDSADQKSYTEFIITVTYRGQSWTVNKRFKMLENLHMSLQREFSDMQLPDTGNLFVQQQSSSLFSSKKPIPTEEKKRACQQYLMELAAIPSIKNSRTFNDFLCVNQQFDEEVPARRK</sequence>
<dbReference type="Pfam" id="PF02841">
    <property type="entry name" value="GBP_C"/>
    <property type="match status" value="1"/>
</dbReference>
<dbReference type="PANTHER" id="PTHR10751">
    <property type="entry name" value="GUANYLATE BINDING PROTEIN"/>
    <property type="match status" value="1"/>
</dbReference>
<dbReference type="GO" id="GO:0005525">
    <property type="term" value="F:GTP binding"/>
    <property type="evidence" value="ECO:0007669"/>
    <property type="project" value="UniProtKB-KW"/>
</dbReference>
<evidence type="ECO:0000256" key="1">
    <source>
        <dbReference type="ARBA" id="ARBA00022741"/>
    </source>
</evidence>
<dbReference type="SUPFAM" id="SSF64268">
    <property type="entry name" value="PX domain"/>
    <property type="match status" value="1"/>
</dbReference>
<evidence type="ECO:0000259" key="8">
    <source>
        <dbReference type="PROSITE" id="PS51715"/>
    </source>
</evidence>
<feature type="coiled-coil region" evidence="5">
    <location>
        <begin position="719"/>
        <end position="749"/>
    </location>
</feature>
<protein>
    <recommendedName>
        <fullName evidence="11">GB1/RHD3-type G domain-containing protein</fullName>
    </recommendedName>
</protein>
<dbReference type="InterPro" id="IPR036871">
    <property type="entry name" value="PX_dom_sf"/>
</dbReference>
<dbReference type="FunFam" id="3.40.50.300:FF:001470">
    <property type="entry name" value="Interferon-induced guanylate-binding protein 1"/>
    <property type="match status" value="1"/>
</dbReference>
<dbReference type="GO" id="GO:0003924">
    <property type="term" value="F:GTPase activity"/>
    <property type="evidence" value="ECO:0007669"/>
    <property type="project" value="InterPro"/>
</dbReference>
<comment type="similarity">
    <text evidence="4">Belongs to the TRAFAC class dynamin-like GTPase superfamily. GB1/RHD3 GTPase family.</text>
</comment>
<evidence type="ECO:0000256" key="5">
    <source>
        <dbReference type="SAM" id="Coils"/>
    </source>
</evidence>
<dbReference type="Pfam" id="PF00787">
    <property type="entry name" value="PX"/>
    <property type="match status" value="1"/>
</dbReference>
<evidence type="ECO:0000256" key="2">
    <source>
        <dbReference type="ARBA" id="ARBA00022801"/>
    </source>
</evidence>
<dbReference type="CDD" id="cd01851">
    <property type="entry name" value="GBP"/>
    <property type="match status" value="1"/>
</dbReference>
<keyword evidence="1" id="KW-0547">Nucleotide-binding</keyword>
<dbReference type="CDD" id="cd06093">
    <property type="entry name" value="PX_domain"/>
    <property type="match status" value="1"/>
</dbReference>
<dbReference type="Gene3D" id="3.40.50.300">
    <property type="entry name" value="P-loop containing nucleotide triphosphate hydrolases"/>
    <property type="match status" value="1"/>
</dbReference>
<evidence type="ECO:0000256" key="4">
    <source>
        <dbReference type="PROSITE-ProRule" id="PRU01052"/>
    </source>
</evidence>
<dbReference type="Proteomes" id="UP001162131">
    <property type="component" value="Unassembled WGS sequence"/>
</dbReference>
<dbReference type="PROSITE" id="PS50195">
    <property type="entry name" value="PX"/>
    <property type="match status" value="1"/>
</dbReference>
<keyword evidence="5" id="KW-0175">Coiled coil</keyword>
<dbReference type="InterPro" id="IPR036543">
    <property type="entry name" value="Guanylate-bd_C_sf"/>
</dbReference>
<accession>A0AAU9IA94</accession>
<evidence type="ECO:0000256" key="6">
    <source>
        <dbReference type="SAM" id="MobiDB-lite"/>
    </source>
</evidence>
<dbReference type="SMART" id="SM00312">
    <property type="entry name" value="PX"/>
    <property type="match status" value="1"/>
</dbReference>
<dbReference type="SUPFAM" id="SSF48340">
    <property type="entry name" value="Interferon-induced guanylate-binding protein 1 (GBP1), C-terminal domain"/>
    <property type="match status" value="1"/>
</dbReference>
<evidence type="ECO:0008006" key="11">
    <source>
        <dbReference type="Google" id="ProtNLM"/>
    </source>
</evidence>
<proteinExistence type="inferred from homology"/>
<dbReference type="GO" id="GO:0035091">
    <property type="term" value="F:phosphatidylinositol binding"/>
    <property type="evidence" value="ECO:0007669"/>
    <property type="project" value="InterPro"/>
</dbReference>
<dbReference type="InterPro" id="IPR015894">
    <property type="entry name" value="Guanylate-bd_N"/>
</dbReference>